<dbReference type="InterPro" id="IPR029058">
    <property type="entry name" value="AB_hydrolase_fold"/>
</dbReference>
<gene>
    <name evidence="2" type="ORF">ERS007720_04150</name>
</gene>
<accession>A0A655JMV1</accession>
<reference evidence="2 3" key="1">
    <citation type="submission" date="2015-03" db="EMBL/GenBank/DDBJ databases">
        <authorList>
            <consortium name="Pathogen Informatics"/>
        </authorList>
    </citation>
    <scope>NUCLEOTIDE SEQUENCE [LARGE SCALE GENOMIC DNA]</scope>
    <source>
        <strain evidence="2 3">M09401471</strain>
    </source>
</reference>
<dbReference type="Proteomes" id="UP000044938">
    <property type="component" value="Unassembled WGS sequence"/>
</dbReference>
<proteinExistence type="predicted"/>
<dbReference type="Pfam" id="PF01738">
    <property type="entry name" value="DLH"/>
    <property type="match status" value="1"/>
</dbReference>
<evidence type="ECO:0000259" key="1">
    <source>
        <dbReference type="Pfam" id="PF01738"/>
    </source>
</evidence>
<sequence>MPHRIECYPAAHGFAVPDNPSYDAAADERHWAAMTETFGAALN</sequence>
<evidence type="ECO:0000313" key="2">
    <source>
        <dbReference type="EMBL" id="COX24246.1"/>
    </source>
</evidence>
<protein>
    <submittedName>
        <fullName evidence="2">Hydrolase</fullName>
        <ecNumber evidence="2">3.-.-.-</ecNumber>
    </submittedName>
</protein>
<keyword evidence="2" id="KW-0378">Hydrolase</keyword>
<dbReference type="GO" id="GO:0016787">
    <property type="term" value="F:hydrolase activity"/>
    <property type="evidence" value="ECO:0007669"/>
    <property type="project" value="UniProtKB-KW"/>
</dbReference>
<dbReference type="EC" id="3.-.-.-" evidence="2"/>
<feature type="domain" description="Dienelactone hydrolase" evidence="1">
    <location>
        <begin position="2"/>
        <end position="41"/>
    </location>
</feature>
<evidence type="ECO:0000313" key="3">
    <source>
        <dbReference type="Proteomes" id="UP000044938"/>
    </source>
</evidence>
<dbReference type="AlphaFoldDB" id="A0A655JMV1"/>
<organism evidence="2 3">
    <name type="scientific">Mycobacterium tuberculosis</name>
    <dbReference type="NCBI Taxonomy" id="1773"/>
    <lineage>
        <taxon>Bacteria</taxon>
        <taxon>Bacillati</taxon>
        <taxon>Actinomycetota</taxon>
        <taxon>Actinomycetes</taxon>
        <taxon>Mycobacteriales</taxon>
        <taxon>Mycobacteriaceae</taxon>
        <taxon>Mycobacterium</taxon>
        <taxon>Mycobacterium tuberculosis complex</taxon>
    </lineage>
</organism>
<dbReference type="InterPro" id="IPR002925">
    <property type="entry name" value="Dienelactn_hydro"/>
</dbReference>
<dbReference type="EMBL" id="CSAJ01000811">
    <property type="protein sequence ID" value="COX24246.1"/>
    <property type="molecule type" value="Genomic_DNA"/>
</dbReference>
<name>A0A655JMV1_MYCTX</name>
<dbReference type="Gene3D" id="3.40.50.1820">
    <property type="entry name" value="alpha/beta hydrolase"/>
    <property type="match status" value="1"/>
</dbReference>